<sequence length="108" mass="11846">MTECNEGSIGFEVQDGIRRVRCFVSREALEGAAGLALPSTPSSRQLSFNRFRMLINSAAKAKLARNPLKTGDHLTLECEDLRVMPAEAGVPLFGTQKTHYTPATPRQL</sequence>
<comment type="caution">
    <text evidence="1">The sequence shown here is derived from an EMBL/GenBank/DDBJ whole genome shotgun (WGS) entry which is preliminary data.</text>
</comment>
<evidence type="ECO:0000313" key="1">
    <source>
        <dbReference type="EMBL" id="GAN54832.1"/>
    </source>
</evidence>
<dbReference type="Proteomes" id="UP000032679">
    <property type="component" value="Unassembled WGS sequence"/>
</dbReference>
<accession>A0A0D6MME2</accession>
<reference evidence="1 2" key="1">
    <citation type="submission" date="2012-10" db="EMBL/GenBank/DDBJ databases">
        <title>Genome sequencing of Tanticharoenia sakaeratensis NBRC 103193.</title>
        <authorList>
            <person name="Azuma Y."/>
            <person name="Hadano H."/>
            <person name="Hirakawa H."/>
            <person name="Matsushita K."/>
        </authorList>
    </citation>
    <scope>NUCLEOTIDE SEQUENCE [LARGE SCALE GENOMIC DNA]</scope>
    <source>
        <strain evidence="1 2">NBRC 103193</strain>
    </source>
</reference>
<dbReference type="Pfam" id="PF07369">
    <property type="entry name" value="DUF1488"/>
    <property type="match status" value="1"/>
</dbReference>
<gene>
    <name evidence="1" type="ORF">Tasa_031_050</name>
</gene>
<dbReference type="AlphaFoldDB" id="A0A0D6MME2"/>
<keyword evidence="2" id="KW-1185">Reference proteome</keyword>
<dbReference type="InterPro" id="IPR009962">
    <property type="entry name" value="DUF1488"/>
</dbReference>
<protein>
    <submittedName>
        <fullName evidence="1">Uncharacterized protein</fullName>
    </submittedName>
</protein>
<name>A0A0D6MME2_9PROT</name>
<organism evidence="1 2">
    <name type="scientific">Tanticharoenia sakaeratensis NBRC 103193</name>
    <dbReference type="NCBI Taxonomy" id="1231623"/>
    <lineage>
        <taxon>Bacteria</taxon>
        <taxon>Pseudomonadati</taxon>
        <taxon>Pseudomonadota</taxon>
        <taxon>Alphaproteobacteria</taxon>
        <taxon>Acetobacterales</taxon>
        <taxon>Acetobacteraceae</taxon>
        <taxon>Tanticharoenia</taxon>
    </lineage>
</organism>
<dbReference type="EMBL" id="BALE01000031">
    <property type="protein sequence ID" value="GAN54832.1"/>
    <property type="molecule type" value="Genomic_DNA"/>
</dbReference>
<proteinExistence type="predicted"/>
<evidence type="ECO:0000313" key="2">
    <source>
        <dbReference type="Proteomes" id="UP000032679"/>
    </source>
</evidence>